<sequence length="159" mass="18272">MKKISMQLLLSSVLLCSWGAIAKCDKDRESQTIEISRSGDTIVVENKELSQKCVVKNNKRHDENTGSQLVWLFRDIPCPKGHCRVELDGNPELSKEVFKCDIGNEQKSRCRLKVNKLKKHCRTIDPGDNKESCEFNYRIWVGDQEIDPTIIIRPRPMAE</sequence>
<organism evidence="2 3">
    <name type="scientific">Rheinheimera tilapiae</name>
    <dbReference type="NCBI Taxonomy" id="875043"/>
    <lineage>
        <taxon>Bacteria</taxon>
        <taxon>Pseudomonadati</taxon>
        <taxon>Pseudomonadota</taxon>
        <taxon>Gammaproteobacteria</taxon>
        <taxon>Chromatiales</taxon>
        <taxon>Chromatiaceae</taxon>
        <taxon>Rheinheimera</taxon>
    </lineage>
</organism>
<comment type="caution">
    <text evidence="2">The sequence shown here is derived from an EMBL/GenBank/DDBJ whole genome shotgun (WGS) entry which is preliminary data.</text>
</comment>
<protein>
    <recommendedName>
        <fullName evidence="4">Secreted protein</fullName>
    </recommendedName>
</protein>
<keyword evidence="3" id="KW-1185">Reference proteome</keyword>
<feature type="signal peptide" evidence="1">
    <location>
        <begin position="1"/>
        <end position="22"/>
    </location>
</feature>
<accession>A0ABV6BF86</accession>
<reference evidence="2 3" key="1">
    <citation type="submission" date="2024-09" db="EMBL/GenBank/DDBJ databases">
        <authorList>
            <person name="Sun Q."/>
            <person name="Mori K."/>
        </authorList>
    </citation>
    <scope>NUCLEOTIDE SEQUENCE [LARGE SCALE GENOMIC DNA]</scope>
    <source>
        <strain evidence="2 3">KCTC 23315</strain>
    </source>
</reference>
<gene>
    <name evidence="2" type="ORF">ACFFJP_14320</name>
</gene>
<dbReference type="RefSeq" id="WP_377245357.1">
    <property type="nucleotide sequence ID" value="NZ_JBHLXP010000003.1"/>
</dbReference>
<feature type="chain" id="PRO_5046555301" description="Secreted protein" evidence="1">
    <location>
        <begin position="23"/>
        <end position="159"/>
    </location>
</feature>
<name>A0ABV6BF86_9GAMM</name>
<evidence type="ECO:0008006" key="4">
    <source>
        <dbReference type="Google" id="ProtNLM"/>
    </source>
</evidence>
<evidence type="ECO:0000256" key="1">
    <source>
        <dbReference type="SAM" id="SignalP"/>
    </source>
</evidence>
<proteinExistence type="predicted"/>
<evidence type="ECO:0000313" key="3">
    <source>
        <dbReference type="Proteomes" id="UP001589813"/>
    </source>
</evidence>
<dbReference type="Proteomes" id="UP001589813">
    <property type="component" value="Unassembled WGS sequence"/>
</dbReference>
<keyword evidence="1" id="KW-0732">Signal</keyword>
<evidence type="ECO:0000313" key="2">
    <source>
        <dbReference type="EMBL" id="MFC0049467.1"/>
    </source>
</evidence>
<dbReference type="EMBL" id="JBHLXP010000003">
    <property type="protein sequence ID" value="MFC0049467.1"/>
    <property type="molecule type" value="Genomic_DNA"/>
</dbReference>